<sequence length="81" mass="9117">MQFNAEIGDCVADEAVDDTRIVSCEDAAARRRVVYREIRPSPVTEEVLYETCSGSPTADYVLWKTFEGSRVLIMCLETLKP</sequence>
<name>A0A7H8XK24_9ACTN</name>
<gene>
    <name evidence="1" type="ORF">HXZ27_15350</name>
</gene>
<evidence type="ECO:0000313" key="1">
    <source>
        <dbReference type="EMBL" id="QLD25407.1"/>
    </source>
</evidence>
<protein>
    <submittedName>
        <fullName evidence="1">Uncharacterized protein</fullName>
    </submittedName>
</protein>
<dbReference type="AlphaFoldDB" id="A0A7H8XK24"/>
<dbReference type="EMBL" id="CP058322">
    <property type="protein sequence ID" value="QLD25407.1"/>
    <property type="molecule type" value="Genomic_DNA"/>
</dbReference>
<dbReference type="KEGG" id="mcab:HXZ27_15350"/>
<organism evidence="1 2">
    <name type="scientific">Micromonospora carbonacea</name>
    <dbReference type="NCBI Taxonomy" id="47853"/>
    <lineage>
        <taxon>Bacteria</taxon>
        <taxon>Bacillati</taxon>
        <taxon>Actinomycetota</taxon>
        <taxon>Actinomycetes</taxon>
        <taxon>Micromonosporales</taxon>
        <taxon>Micromonosporaceae</taxon>
        <taxon>Micromonospora</taxon>
    </lineage>
</organism>
<proteinExistence type="predicted"/>
<evidence type="ECO:0000313" key="2">
    <source>
        <dbReference type="Proteomes" id="UP000509335"/>
    </source>
</evidence>
<accession>A0A7H8XK24</accession>
<dbReference type="Proteomes" id="UP000509335">
    <property type="component" value="Chromosome"/>
</dbReference>
<reference evidence="1 2" key="1">
    <citation type="submission" date="2020-07" db="EMBL/GenBank/DDBJ databases">
        <title>A bifunctional nitrone conjugated secondary metabolite targeting the ribosome.</title>
        <authorList>
            <person name="Limbrick E.M."/>
            <person name="Graf M."/>
            <person name="Derewacz D.K."/>
            <person name="Nguyen F."/>
            <person name="Spraggins J.M."/>
            <person name="Wieland M."/>
            <person name="Ynigez-Gutierrez A.E."/>
            <person name="Reisman B.J."/>
            <person name="Zinshteyn B."/>
            <person name="McCulloch K."/>
            <person name="Iverson T.M."/>
            <person name="Green R."/>
            <person name="Wilson D.N."/>
            <person name="Bachmann B.O."/>
        </authorList>
    </citation>
    <scope>NUCLEOTIDE SEQUENCE [LARGE SCALE GENOMIC DNA]</scope>
    <source>
        <strain evidence="2">aurantiaca</strain>
    </source>
</reference>